<keyword evidence="15" id="KW-1185">Reference proteome</keyword>
<keyword evidence="5" id="KW-0677">Repeat</keyword>
<dbReference type="SUPFAM" id="SSF48403">
    <property type="entry name" value="Ankyrin repeat"/>
    <property type="match status" value="1"/>
</dbReference>
<evidence type="ECO:0000256" key="2">
    <source>
        <dbReference type="ARBA" id="ARBA00009262"/>
    </source>
</evidence>
<dbReference type="InterPro" id="IPR002110">
    <property type="entry name" value="Ankyrin_rpt"/>
</dbReference>
<dbReference type="InParanoid" id="A0A163E8S2"/>
<dbReference type="FunCoup" id="A0A163E8S2">
    <property type="interactions" value="41"/>
</dbReference>
<keyword evidence="6 10" id="KW-0255">Endonuclease</keyword>
<proteinExistence type="inferred from homology"/>
<feature type="region of interest" description="Disordered" evidence="12">
    <location>
        <begin position="267"/>
        <end position="289"/>
    </location>
</feature>
<dbReference type="Gene3D" id="1.25.40.20">
    <property type="entry name" value="Ankyrin repeat-containing domain"/>
    <property type="match status" value="1"/>
</dbReference>
<dbReference type="STRING" id="763407.A0A163E8S2"/>
<dbReference type="Pfam" id="PF18826">
    <property type="entry name" value="bVLRF1"/>
    <property type="match status" value="1"/>
</dbReference>
<dbReference type="InterPro" id="IPR041175">
    <property type="entry name" value="VLRF1/Vms1"/>
</dbReference>
<dbReference type="InterPro" id="IPR047139">
    <property type="entry name" value="ANKZ1/VMS1"/>
</dbReference>
<feature type="active site" evidence="10">
    <location>
        <position position="276"/>
    </location>
</feature>
<dbReference type="GO" id="GO:0005737">
    <property type="term" value="C:cytoplasm"/>
    <property type="evidence" value="ECO:0007669"/>
    <property type="project" value="UniProtKB-SubCell"/>
</dbReference>
<dbReference type="GO" id="GO:0004519">
    <property type="term" value="F:endonuclease activity"/>
    <property type="evidence" value="ECO:0007669"/>
    <property type="project" value="UniProtKB-KW"/>
</dbReference>
<dbReference type="PANTHER" id="PTHR16036">
    <property type="entry name" value="ANKYRIN REPEAT AND ZINC FINGER DOMAIN-CONTAINING PROTEIN 1"/>
    <property type="match status" value="1"/>
</dbReference>
<feature type="compositionally biased region" description="Basic and acidic residues" evidence="12">
    <location>
        <begin position="619"/>
        <end position="642"/>
    </location>
</feature>
<reference evidence="15" key="1">
    <citation type="submission" date="2015-06" db="EMBL/GenBank/DDBJ databases">
        <title>Expansion of signal transduction pathways in fungi by whole-genome duplication.</title>
        <authorList>
            <consortium name="DOE Joint Genome Institute"/>
            <person name="Corrochano L.M."/>
            <person name="Kuo A."/>
            <person name="Marcet-Houben M."/>
            <person name="Polaino S."/>
            <person name="Salamov A."/>
            <person name="Villalobos J.M."/>
            <person name="Alvarez M.I."/>
            <person name="Avalos J."/>
            <person name="Benito E.P."/>
            <person name="Benoit I."/>
            <person name="Burger G."/>
            <person name="Camino L.P."/>
            <person name="Canovas D."/>
            <person name="Cerda-Olmedo E."/>
            <person name="Cheng J.-F."/>
            <person name="Dominguez A."/>
            <person name="Elias M."/>
            <person name="Eslava A.P."/>
            <person name="Glaser F."/>
            <person name="Grimwood J."/>
            <person name="Gutierrez G."/>
            <person name="Heitman J."/>
            <person name="Henrissat B."/>
            <person name="Iturriaga E.A."/>
            <person name="Lang B.F."/>
            <person name="Lavin J.L."/>
            <person name="Lee S."/>
            <person name="Li W."/>
            <person name="Lindquist E."/>
            <person name="Lopez-Garcia S."/>
            <person name="Luque E.M."/>
            <person name="Marcos A.T."/>
            <person name="Martin J."/>
            <person name="McCluskey K."/>
            <person name="Medina H.R."/>
            <person name="Miralles-Duran A."/>
            <person name="Miyazaki A."/>
            <person name="Munoz-Torres E."/>
            <person name="Oguiza J.A."/>
            <person name="Ohm R."/>
            <person name="Olmedo M."/>
            <person name="Orejas M."/>
            <person name="Ortiz-Castellanos L."/>
            <person name="Pisabarro A.G."/>
            <person name="Rodriguez-Romero J."/>
            <person name="Ruiz-Herrera J."/>
            <person name="Ruiz-Vazquez R."/>
            <person name="Sanz C."/>
            <person name="Schackwitz W."/>
            <person name="Schmutz J."/>
            <person name="Shahriari M."/>
            <person name="Shelest E."/>
            <person name="Silva-Franco F."/>
            <person name="Soanes D."/>
            <person name="Syed K."/>
            <person name="Tagua V.G."/>
            <person name="Talbot N.J."/>
            <person name="Thon M."/>
            <person name="De vries R.P."/>
            <person name="Wiebenga A."/>
            <person name="Yadav J.S."/>
            <person name="Braun E.L."/>
            <person name="Baker S."/>
            <person name="Garre V."/>
            <person name="Horwitz B."/>
            <person name="Torres-Martinez S."/>
            <person name="Idnurm A."/>
            <person name="Herrera-Estrella A."/>
            <person name="Gabaldon T."/>
            <person name="Grigoriev I.V."/>
        </authorList>
    </citation>
    <scope>NUCLEOTIDE SEQUENCE [LARGE SCALE GENOMIC DNA]</scope>
    <source>
        <strain evidence="15">NRRL 1555(-)</strain>
    </source>
</reference>
<dbReference type="Pfam" id="PF13857">
    <property type="entry name" value="Ank_5"/>
    <property type="match status" value="1"/>
</dbReference>
<feature type="coiled-coil region" evidence="11">
    <location>
        <begin position="543"/>
        <end position="594"/>
    </location>
</feature>
<sequence length="642" mass="73185">MTDLQISIQQKPLSVFSLPEELLSALVAVDQETETEVQIEWKQQALVTSQALQRLEINEDQDTLTCRTCDITFTSTEREQHRKHYNTDWHRYNIKRRLVLDTTPVSLIEFEKLLADLSDSISGTDSEDTDEESDTEVAHDRVNALVGKQKSVLPDHDITKNPNEEGSLLQKRYSAMVWFNAKPLLSGSIHLGIYRTLFSTKTADIAAVRALQSKNYEKKPRYWTILMLGGGHFAGCVVDVNQSKGISEPSVEKQVRLVTHKTFHRYTTRRKQGGAQSSNDNAKGKANSAGAQIRRYNEQLLQKEVRELLSQWKSYIDRSELVLVHAPSNNRKIVYGYENAVLTKENPAVKTIPFVTKRPTLSELKRVFLEISTFKVIEVDEEAILAHKNKAIEKEEKARQLLEKSKQQKPTTSSTKPKAEASPELEKLAGLVKQGKTSVIFSYLSKHKDINVSSILPSYITAEDNGRFPTLLHMASHYGHRSLVESLLMEAHADPTVKSEGGKTPYEVAKDKTIRSVFRRCMHELPDKWAWLEEARVPSPLTLEAEEEQLEKERIKKEKEAEKIRLIEEERLRREAEEEAREREQKAAEEVRKRGKANVLVAKALIGSQGNMANMSPEARVRLEREKRARAAEERMRRMGGN</sequence>
<dbReference type="Proteomes" id="UP000077315">
    <property type="component" value="Unassembled WGS sequence"/>
</dbReference>
<name>A0A163E8S2_PHYB8</name>
<evidence type="ECO:0000256" key="4">
    <source>
        <dbReference type="ARBA" id="ARBA00022722"/>
    </source>
</evidence>
<keyword evidence="4 10" id="KW-0540">Nuclease</keyword>
<dbReference type="AlphaFoldDB" id="A0A163E8S2"/>
<protein>
    <recommendedName>
        <fullName evidence="13">VLRF1 domain-containing protein</fullName>
    </recommendedName>
</protein>
<organism evidence="14 15">
    <name type="scientific">Phycomyces blakesleeanus (strain ATCC 8743b / DSM 1359 / FGSC 10004 / NBRC 33097 / NRRL 1555)</name>
    <dbReference type="NCBI Taxonomy" id="763407"/>
    <lineage>
        <taxon>Eukaryota</taxon>
        <taxon>Fungi</taxon>
        <taxon>Fungi incertae sedis</taxon>
        <taxon>Mucoromycota</taxon>
        <taxon>Mucoromycotina</taxon>
        <taxon>Mucoromycetes</taxon>
        <taxon>Mucorales</taxon>
        <taxon>Phycomycetaceae</taxon>
        <taxon>Phycomyces</taxon>
    </lineage>
</organism>
<feature type="region of interest" description="Disordered" evidence="12">
    <location>
        <begin position="605"/>
        <end position="642"/>
    </location>
</feature>
<comment type="subcellular location">
    <subcellularLocation>
        <location evidence="1">Cytoplasm</location>
    </subcellularLocation>
</comment>
<keyword evidence="7 10" id="KW-0378">Hydrolase</keyword>
<keyword evidence="3 10" id="KW-0963">Cytoplasm</keyword>
<evidence type="ECO:0000256" key="8">
    <source>
        <dbReference type="ARBA" id="ARBA00023043"/>
    </source>
</evidence>
<evidence type="ECO:0000256" key="1">
    <source>
        <dbReference type="ARBA" id="ARBA00004496"/>
    </source>
</evidence>
<evidence type="ECO:0000256" key="5">
    <source>
        <dbReference type="ARBA" id="ARBA00022737"/>
    </source>
</evidence>
<evidence type="ECO:0000313" key="15">
    <source>
        <dbReference type="Proteomes" id="UP000077315"/>
    </source>
</evidence>
<keyword evidence="8" id="KW-0040">ANK repeat</keyword>
<dbReference type="OrthoDB" id="429841at2759"/>
<keyword evidence="9 11" id="KW-0175">Coiled coil</keyword>
<accession>A0A163E8S2</accession>
<evidence type="ECO:0000259" key="13">
    <source>
        <dbReference type="PROSITE" id="PS52044"/>
    </source>
</evidence>
<comment type="domain">
    <text evidence="10">The VLRF1 domain mediates binding to the 60S ribosomal subunit.</text>
</comment>
<dbReference type="VEuPathDB" id="FungiDB:PHYBLDRAFT_154532"/>
<evidence type="ECO:0000256" key="12">
    <source>
        <dbReference type="SAM" id="MobiDB-lite"/>
    </source>
</evidence>
<feature type="domain" description="VLRF1" evidence="13">
    <location>
        <begin position="219"/>
        <end position="374"/>
    </location>
</feature>
<dbReference type="RefSeq" id="XP_018295420.1">
    <property type="nucleotide sequence ID" value="XM_018433334.1"/>
</dbReference>
<gene>
    <name evidence="14" type="ORF">PHYBLDRAFT_154532</name>
</gene>
<dbReference type="GeneID" id="28994240"/>
<dbReference type="PANTHER" id="PTHR16036:SF2">
    <property type="entry name" value="TRNA ENDONUCLEASE ANKZF1"/>
    <property type="match status" value="1"/>
</dbReference>
<evidence type="ECO:0000313" key="14">
    <source>
        <dbReference type="EMBL" id="OAD77380.1"/>
    </source>
</evidence>
<feature type="region of interest" description="Disordered" evidence="12">
    <location>
        <begin position="401"/>
        <end position="423"/>
    </location>
</feature>
<comment type="similarity">
    <text evidence="2 10">Belongs to the ANKZF1/VMS1 family.</text>
</comment>
<dbReference type="InterPro" id="IPR036770">
    <property type="entry name" value="Ankyrin_rpt-contain_sf"/>
</dbReference>
<evidence type="ECO:0000256" key="3">
    <source>
        <dbReference type="ARBA" id="ARBA00022490"/>
    </source>
</evidence>
<dbReference type="EMBL" id="KV440974">
    <property type="protein sequence ID" value="OAD77380.1"/>
    <property type="molecule type" value="Genomic_DNA"/>
</dbReference>
<dbReference type="GO" id="GO:0036503">
    <property type="term" value="P:ERAD pathway"/>
    <property type="evidence" value="ECO:0007669"/>
    <property type="project" value="TreeGrafter"/>
</dbReference>
<evidence type="ECO:0000256" key="7">
    <source>
        <dbReference type="ARBA" id="ARBA00022801"/>
    </source>
</evidence>
<dbReference type="PROSITE" id="PS52044">
    <property type="entry name" value="VLRF1"/>
    <property type="match status" value="1"/>
</dbReference>
<evidence type="ECO:0000256" key="6">
    <source>
        <dbReference type="ARBA" id="ARBA00022759"/>
    </source>
</evidence>
<evidence type="ECO:0000256" key="11">
    <source>
        <dbReference type="SAM" id="Coils"/>
    </source>
</evidence>
<dbReference type="GO" id="GO:0016787">
    <property type="term" value="F:hydrolase activity"/>
    <property type="evidence" value="ECO:0007669"/>
    <property type="project" value="UniProtKB-KW"/>
</dbReference>
<evidence type="ECO:0000256" key="10">
    <source>
        <dbReference type="PROSITE-ProRule" id="PRU01389"/>
    </source>
</evidence>
<evidence type="ECO:0000256" key="9">
    <source>
        <dbReference type="ARBA" id="ARBA00023054"/>
    </source>
</evidence>